<dbReference type="NCBIfam" id="TIGR00654">
    <property type="entry name" value="PhzF_family"/>
    <property type="match status" value="1"/>
</dbReference>
<dbReference type="PANTHER" id="PTHR13774">
    <property type="entry name" value="PHENAZINE BIOSYNTHESIS PROTEIN"/>
    <property type="match status" value="1"/>
</dbReference>
<dbReference type="Pfam" id="PF02567">
    <property type="entry name" value="PhzC-PhzF"/>
    <property type="match status" value="1"/>
</dbReference>
<accession>A0A7R8A5H1</accession>
<evidence type="ECO:0008006" key="3">
    <source>
        <dbReference type="Google" id="ProtNLM"/>
    </source>
</evidence>
<keyword evidence="2" id="KW-1185">Reference proteome</keyword>
<dbReference type="GO" id="GO:0016853">
    <property type="term" value="F:isomerase activity"/>
    <property type="evidence" value="ECO:0007669"/>
    <property type="project" value="TreeGrafter"/>
</dbReference>
<reference evidence="1" key="1">
    <citation type="submission" date="2021-01" db="EMBL/GenBank/DDBJ databases">
        <authorList>
            <consortium name="Aspergillus luchuensis mut. kawachii IFO 4304 genome sequencing consortium"/>
            <person name="Kazuki M."/>
            <person name="Futagami T."/>
        </authorList>
    </citation>
    <scope>NUCLEOTIDE SEQUENCE</scope>
    <source>
        <strain evidence="1">IFO 4308</strain>
    </source>
</reference>
<dbReference type="SUPFAM" id="SSF54506">
    <property type="entry name" value="Diaminopimelate epimerase-like"/>
    <property type="match status" value="1"/>
</dbReference>
<evidence type="ECO:0000313" key="1">
    <source>
        <dbReference type="EMBL" id="BCS04853.1"/>
    </source>
</evidence>
<dbReference type="EMBL" id="AP024432">
    <property type="protein sequence ID" value="BCS04853.1"/>
    <property type="molecule type" value="Genomic_DNA"/>
</dbReference>
<organism evidence="1 2">
    <name type="scientific">Aspergillus kawachii</name>
    <name type="common">White koji mold</name>
    <name type="synonym">Aspergillus awamori var. kawachi</name>
    <dbReference type="NCBI Taxonomy" id="1069201"/>
    <lineage>
        <taxon>Eukaryota</taxon>
        <taxon>Fungi</taxon>
        <taxon>Dikarya</taxon>
        <taxon>Ascomycota</taxon>
        <taxon>Pezizomycotina</taxon>
        <taxon>Eurotiomycetes</taxon>
        <taxon>Eurotiomycetidae</taxon>
        <taxon>Eurotiales</taxon>
        <taxon>Aspergillaceae</taxon>
        <taxon>Aspergillus</taxon>
        <taxon>Aspergillus subgen. Circumdati</taxon>
    </lineage>
</organism>
<dbReference type="PANTHER" id="PTHR13774:SF32">
    <property type="entry name" value="ANTISENSE-ENHANCING SEQUENCE 1"/>
    <property type="match status" value="1"/>
</dbReference>
<dbReference type="GO" id="GO:0005737">
    <property type="term" value="C:cytoplasm"/>
    <property type="evidence" value="ECO:0007669"/>
    <property type="project" value="TreeGrafter"/>
</dbReference>
<reference evidence="1" key="2">
    <citation type="submission" date="2021-02" db="EMBL/GenBank/DDBJ databases">
        <title>Aspergillus luchuensis mut. kawachii IFO 4304 genome sequence.</title>
        <authorList>
            <person name="Mori K."/>
            <person name="Kadooka C."/>
            <person name="Goto M."/>
            <person name="Futagami T."/>
        </authorList>
    </citation>
    <scope>NUCLEOTIDE SEQUENCE</scope>
    <source>
        <strain evidence="1">IFO 4308</strain>
    </source>
</reference>
<dbReference type="AlphaFoldDB" id="A0A7R8A5H1"/>
<dbReference type="RefSeq" id="XP_041548615.1">
    <property type="nucleotide sequence ID" value="XM_041681698.1"/>
</dbReference>
<gene>
    <name evidence="1" type="ORF">AKAW2_80654S</name>
</gene>
<dbReference type="OrthoDB" id="75169at2759"/>
<sequence>MVPFISQPLNAIASASIEYIVSTIKMSQSLRFLTLDVFTTTPYSGNPLGVVFLPTNNTITQSQKQTIAREFNLSETIFIHPTDPATPSVRKIDIFTTDEELPFAGHPTIGAVSWFLQHSPEESDRKDVTTLLTKAGPFAISRVSPSSDGGVVAAQIAHNVHIHSSRFPLSEMLRLHPSLTPFLSKEKHASFPVFSIVKGMSQVLVELPSLEALAATEAPVSGEVIPCKSVSQGGYLDEGWEGAGLIVVYFYVPGVHDEATGKKVIRSRMLLRNFEDPATGSAASGLSSYLALTNAGEGKVEYDIVQGVEMGRRSDISVAVSTNSTGGEKKIETVELRGSAVRVMSGELVV</sequence>
<name>A0A7R8A5H1_ASPKA</name>
<dbReference type="InterPro" id="IPR003719">
    <property type="entry name" value="Phenazine_PhzF-like"/>
</dbReference>
<evidence type="ECO:0000313" key="2">
    <source>
        <dbReference type="Proteomes" id="UP000661280"/>
    </source>
</evidence>
<protein>
    <recommendedName>
        <fullName evidence="3">Phenazine biosynthesis-like protein</fullName>
    </recommendedName>
</protein>
<dbReference type="Gene3D" id="3.10.310.10">
    <property type="entry name" value="Diaminopimelate Epimerase, Chain A, domain 1"/>
    <property type="match status" value="2"/>
</dbReference>
<dbReference type="KEGG" id="aluc:AKAW2_80654S"/>
<dbReference type="Proteomes" id="UP000661280">
    <property type="component" value="Chromosome 8"/>
</dbReference>
<dbReference type="GeneID" id="64966174"/>
<proteinExistence type="predicted"/>